<feature type="domain" description="Glycosyltransferase RgtA/B/C/D-like" evidence="2">
    <location>
        <begin position="79"/>
        <end position="203"/>
    </location>
</feature>
<dbReference type="PANTHER" id="PTHR41710">
    <property type="entry name" value="GLYCOSYL TRANSFERASE, FAMILY 39"/>
    <property type="match status" value="1"/>
</dbReference>
<dbReference type="PANTHER" id="PTHR41710:SF2">
    <property type="entry name" value="GLYCOSYL TRANSFERASE FAMILY 39_83 DOMAIN-CONTAINING PROTEIN"/>
    <property type="match status" value="1"/>
</dbReference>
<comment type="caution">
    <text evidence="3">The sequence shown here is derived from an EMBL/GenBank/DDBJ whole genome shotgun (WGS) entry which is preliminary data.</text>
</comment>
<organism evidence="3 4">
    <name type="scientific">Limisphaera ngatamarikiensis</name>
    <dbReference type="NCBI Taxonomy" id="1324935"/>
    <lineage>
        <taxon>Bacteria</taxon>
        <taxon>Pseudomonadati</taxon>
        <taxon>Verrucomicrobiota</taxon>
        <taxon>Verrucomicrobiia</taxon>
        <taxon>Limisphaerales</taxon>
        <taxon>Limisphaeraceae</taxon>
        <taxon>Limisphaera</taxon>
    </lineage>
</organism>
<evidence type="ECO:0000313" key="3">
    <source>
        <dbReference type="EMBL" id="NGO39029.1"/>
    </source>
</evidence>
<accession>A0A6M1RN97</accession>
<dbReference type="InterPro" id="IPR038731">
    <property type="entry name" value="RgtA/B/C-like"/>
</dbReference>
<dbReference type="InterPro" id="IPR019962">
    <property type="entry name" value="CHP03663"/>
</dbReference>
<sequence length="524" mass="60045">MTRVGAWAFVLVVLVGLGIRCTRLDLRPMHNDEAVNAIRQAAAWGSESYRYDPDEHHGPTLYYLSLIPIRLRGIASFVELDEVTLRLTPALAGVALIALLWPLRQAMGGPATVMAALWTAISPALVFYSRNFIHEMLLALFTLLLALAVWEYGCTRRVLWAVTAGVAVGFMHATKETFVLPLAAMVLAIGIVARWEWGQQGWSQLRETVSLSHLGVAVLVAGLVSVTFYSSFFTHPRGPVDSLLSYLPWLRRATGDSPHIHPWYFYLERLLWFQRPRGWVWTEAWVFGLALVAMWAAWRGRGLGEIQRGWLRCLTVYTILLTVFYSAIPYKTPWCLVGFWHGYVLLAGAGAVLLWRWLSHPVARGMMVAVGVVGALHMGWQCVQANFVRHSDWRNPYVYAQTVPDVLRLVDRVKELAMVHPDGTRMLIQVAAPRHEYWPLPWYWRAFERVGWYDRFPEDPVAPVIVSAAEWDVRWDDRSGRRWLMAGMYEIRPRVFLELYVDLNLWTRWLELRKVAEEPEQPAL</sequence>
<dbReference type="AlphaFoldDB" id="A0A6M1RN97"/>
<keyword evidence="1" id="KW-0812">Transmembrane</keyword>
<evidence type="ECO:0000259" key="2">
    <source>
        <dbReference type="Pfam" id="PF13231"/>
    </source>
</evidence>
<dbReference type="Pfam" id="PF13231">
    <property type="entry name" value="PMT_2"/>
    <property type="match status" value="1"/>
</dbReference>
<name>A0A6M1RN97_9BACT</name>
<feature type="transmembrane region" description="Helical" evidence="1">
    <location>
        <begin position="108"/>
        <end position="126"/>
    </location>
</feature>
<feature type="transmembrane region" description="Helical" evidence="1">
    <location>
        <begin position="279"/>
        <end position="298"/>
    </location>
</feature>
<dbReference type="Proteomes" id="UP000477311">
    <property type="component" value="Unassembled WGS sequence"/>
</dbReference>
<reference evidence="3 4" key="1">
    <citation type="submission" date="2020-02" db="EMBL/GenBank/DDBJ databases">
        <title>Draft genome sequence of Limisphaera ngatamarikiensis NGM72.4T, a thermophilic Verrucomicrobia grouped in subdivision 3.</title>
        <authorList>
            <person name="Carere C.R."/>
            <person name="Steen J."/>
            <person name="Hugenholtz P."/>
            <person name="Stott M.B."/>
        </authorList>
    </citation>
    <scope>NUCLEOTIDE SEQUENCE [LARGE SCALE GENOMIC DNA]</scope>
    <source>
        <strain evidence="3 4">NGM72.4</strain>
    </source>
</reference>
<gene>
    <name evidence="3" type="ORF">G4L39_06415</name>
</gene>
<dbReference type="NCBIfam" id="TIGR03663">
    <property type="entry name" value="flippase activity-associated protein Agl23"/>
    <property type="match status" value="1"/>
</dbReference>
<dbReference type="RefSeq" id="WP_165106805.1">
    <property type="nucleotide sequence ID" value="NZ_JAAKYA010000042.1"/>
</dbReference>
<dbReference type="EMBL" id="JAAKYA010000042">
    <property type="protein sequence ID" value="NGO39029.1"/>
    <property type="molecule type" value="Genomic_DNA"/>
</dbReference>
<feature type="transmembrane region" description="Helical" evidence="1">
    <location>
        <begin position="209"/>
        <end position="232"/>
    </location>
</feature>
<keyword evidence="1" id="KW-1133">Transmembrane helix</keyword>
<protein>
    <submittedName>
        <fullName evidence="3">TIGR03663 family protein</fullName>
    </submittedName>
</protein>
<evidence type="ECO:0000313" key="4">
    <source>
        <dbReference type="Proteomes" id="UP000477311"/>
    </source>
</evidence>
<feature type="transmembrane region" description="Helical" evidence="1">
    <location>
        <begin position="340"/>
        <end position="358"/>
    </location>
</feature>
<feature type="transmembrane region" description="Helical" evidence="1">
    <location>
        <begin position="179"/>
        <end position="197"/>
    </location>
</feature>
<evidence type="ECO:0000256" key="1">
    <source>
        <dbReference type="SAM" id="Phobius"/>
    </source>
</evidence>
<feature type="transmembrane region" description="Helical" evidence="1">
    <location>
        <begin position="310"/>
        <end position="328"/>
    </location>
</feature>
<feature type="transmembrane region" description="Helical" evidence="1">
    <location>
        <begin position="83"/>
        <end position="101"/>
    </location>
</feature>
<feature type="transmembrane region" description="Helical" evidence="1">
    <location>
        <begin position="132"/>
        <end position="150"/>
    </location>
</feature>
<proteinExistence type="predicted"/>
<keyword evidence="4" id="KW-1185">Reference proteome</keyword>
<keyword evidence="1" id="KW-0472">Membrane</keyword>